<dbReference type="Proteomes" id="UP000001219">
    <property type="component" value="Chromosome"/>
</dbReference>
<dbReference type="SUPFAM" id="SSF53474">
    <property type="entry name" value="alpha/beta-Hydrolases"/>
    <property type="match status" value="1"/>
</dbReference>
<dbReference type="eggNOG" id="COG0596">
    <property type="taxonomic scope" value="Bacteria"/>
</dbReference>
<reference evidence="3" key="1">
    <citation type="submission" date="2009-10" db="EMBL/GenBank/DDBJ databases">
        <title>The complete chromosome of Gordonia bronchialis DSM 43247.</title>
        <authorList>
            <consortium name="US DOE Joint Genome Institute (JGI-PGF)"/>
            <person name="Lucas S."/>
            <person name="Copeland A."/>
            <person name="Lapidus A."/>
            <person name="Glavina del Rio T."/>
            <person name="Dalin E."/>
            <person name="Tice H."/>
            <person name="Bruce D."/>
            <person name="Goodwin L."/>
            <person name="Pitluck S."/>
            <person name="Kyrpides N."/>
            <person name="Mavromatis K."/>
            <person name="Ivanova N."/>
            <person name="Ovchinnikova G."/>
            <person name="Saunders E."/>
            <person name="Brettin T."/>
            <person name="Detter J.C."/>
            <person name="Han C."/>
            <person name="Larimer F."/>
            <person name="Land M."/>
            <person name="Hauser L."/>
            <person name="Markowitz V."/>
            <person name="Cheng J.-F."/>
            <person name="Hugenholtz P."/>
            <person name="Woyke T."/>
            <person name="Wu D."/>
            <person name="Jando M."/>
            <person name="Schneider S."/>
            <person name="Goeker M."/>
            <person name="Klenk H.-P."/>
            <person name="Eisen J.A."/>
        </authorList>
    </citation>
    <scope>NUCLEOTIDE SEQUENCE [LARGE SCALE GENOMIC DNA]</scope>
    <source>
        <strain evidence="3">ATCC 25592 / DSM 43247 / BCRC 13721 / JCM 3198 / KCTC 3076 / NBRC 16047 / NCTC 10667</strain>
    </source>
</reference>
<evidence type="ECO:0000313" key="3">
    <source>
        <dbReference type="Proteomes" id="UP000001219"/>
    </source>
</evidence>
<dbReference type="OrthoDB" id="63519at2"/>
<dbReference type="KEGG" id="gbr:Gbro_3797"/>
<name>D0L346_GORB4</name>
<protein>
    <submittedName>
        <fullName evidence="2">Alpha/beta hydrolase fold protein</fullName>
    </submittedName>
</protein>
<accession>D0L346</accession>
<evidence type="ECO:0000313" key="2">
    <source>
        <dbReference type="EMBL" id="ACY22976.1"/>
    </source>
</evidence>
<proteinExistence type="predicted"/>
<dbReference type="InterPro" id="IPR029058">
    <property type="entry name" value="AB_hydrolase_fold"/>
</dbReference>
<dbReference type="EMBL" id="CP001802">
    <property type="protein sequence ID" value="ACY22976.1"/>
    <property type="molecule type" value="Genomic_DNA"/>
</dbReference>
<dbReference type="Pfam" id="PF00561">
    <property type="entry name" value="Abhydrolase_1"/>
    <property type="match status" value="1"/>
</dbReference>
<evidence type="ECO:0000259" key="1">
    <source>
        <dbReference type="Pfam" id="PF00561"/>
    </source>
</evidence>
<dbReference type="Gene3D" id="3.40.50.1820">
    <property type="entry name" value="alpha/beta hydrolase"/>
    <property type="match status" value="1"/>
</dbReference>
<organism evidence="2 3">
    <name type="scientific">Gordonia bronchialis (strain ATCC 25592 / DSM 43247 / BCRC 13721 / JCM 3198 / KCTC 3076 / NBRC 16047 / NCTC 10667)</name>
    <name type="common">Rhodococcus bronchialis</name>
    <dbReference type="NCBI Taxonomy" id="526226"/>
    <lineage>
        <taxon>Bacteria</taxon>
        <taxon>Bacillati</taxon>
        <taxon>Actinomycetota</taxon>
        <taxon>Actinomycetes</taxon>
        <taxon>Mycobacteriales</taxon>
        <taxon>Gordoniaceae</taxon>
        <taxon>Gordonia</taxon>
    </lineage>
</organism>
<dbReference type="STRING" id="526226.Gbro_3797"/>
<gene>
    <name evidence="2" type="ordered locus">Gbro_3797</name>
</gene>
<dbReference type="HOGENOM" id="CLU_020336_50_4_11"/>
<dbReference type="InterPro" id="IPR050266">
    <property type="entry name" value="AB_hydrolase_sf"/>
</dbReference>
<dbReference type="PRINTS" id="PR00111">
    <property type="entry name" value="ABHYDROLASE"/>
</dbReference>
<feature type="domain" description="AB hydrolase-1" evidence="1">
    <location>
        <begin position="25"/>
        <end position="130"/>
    </location>
</feature>
<keyword evidence="3" id="KW-1185">Reference proteome</keyword>
<dbReference type="RefSeq" id="WP_012835480.1">
    <property type="nucleotide sequence ID" value="NC_013441.1"/>
</dbReference>
<dbReference type="GO" id="GO:0016020">
    <property type="term" value="C:membrane"/>
    <property type="evidence" value="ECO:0007669"/>
    <property type="project" value="TreeGrafter"/>
</dbReference>
<keyword evidence="2" id="KW-0378">Hydrolase</keyword>
<reference evidence="2 3" key="2">
    <citation type="journal article" date="2010" name="Stand. Genomic Sci.">
        <title>Complete genome sequence of Gordonia bronchialis type strain (3410).</title>
        <authorList>
            <person name="Ivanova N."/>
            <person name="Sikorski J."/>
            <person name="Jando M."/>
            <person name="Lapidus A."/>
            <person name="Nolan M."/>
            <person name="Lucas S."/>
            <person name="Del Rio T.G."/>
            <person name="Tice H."/>
            <person name="Copeland A."/>
            <person name="Cheng J.F."/>
            <person name="Chen F."/>
            <person name="Bruce D."/>
            <person name="Goodwin L."/>
            <person name="Pitluck S."/>
            <person name="Mavromatis K."/>
            <person name="Ovchinnikova G."/>
            <person name="Pati A."/>
            <person name="Chen A."/>
            <person name="Palaniappan K."/>
            <person name="Land M."/>
            <person name="Hauser L."/>
            <person name="Chang Y.J."/>
            <person name="Jeffries C.D."/>
            <person name="Chain P."/>
            <person name="Saunders E."/>
            <person name="Han C."/>
            <person name="Detter J.C."/>
            <person name="Brettin T."/>
            <person name="Rohde M."/>
            <person name="Goker M."/>
            <person name="Bristow J."/>
            <person name="Eisen J.A."/>
            <person name="Markowitz V."/>
            <person name="Hugenholtz P."/>
            <person name="Klenk H.P."/>
            <person name="Kyrpides N.C."/>
        </authorList>
    </citation>
    <scope>NUCLEOTIDE SEQUENCE [LARGE SCALE GENOMIC DNA]</scope>
    <source>
        <strain evidence="3">ATCC 25592 / DSM 43247 / BCRC 13721 / JCM 3198 / KCTC 3076 / NBRC 16047 / NCTC 10667</strain>
    </source>
</reference>
<dbReference type="InterPro" id="IPR000073">
    <property type="entry name" value="AB_hydrolase_1"/>
</dbReference>
<dbReference type="GO" id="GO:0016787">
    <property type="term" value="F:hydrolase activity"/>
    <property type="evidence" value="ECO:0007669"/>
    <property type="project" value="UniProtKB-KW"/>
</dbReference>
<dbReference type="PANTHER" id="PTHR43798">
    <property type="entry name" value="MONOACYLGLYCEROL LIPASE"/>
    <property type="match status" value="1"/>
</dbReference>
<sequence>MRILRRSSAPDLAVRVSGNLDAERPVLLVHGMASDHSTWRPLAAHLRSFDRPVISMDLRGHGRSGRDGRPYQLDDLSDDVSFVLERLGLDDVDAVGHSLGAHALLRLSMNRPDRVHRLVLEEVPPMPRDEADLAEQITVGASFGERIRGVVWLARNPYPVVRFDRRMASAVATEFEQSAPDWWARLSRVSAPTLVISGGPKSFLPPRHLATLAQTLPDGRFVTIDAGHSVHRDRSREFIDCVADFLGR</sequence>
<dbReference type="AlphaFoldDB" id="D0L346"/>
<dbReference type="PANTHER" id="PTHR43798:SF33">
    <property type="entry name" value="HYDROLASE, PUTATIVE (AFU_ORTHOLOGUE AFUA_2G14860)-RELATED"/>
    <property type="match status" value="1"/>
</dbReference>